<accession>A0A450SFC1</accession>
<keyword evidence="2" id="KW-0418">Kinase</keyword>
<dbReference type="SUPFAM" id="SSF56112">
    <property type="entry name" value="Protein kinase-like (PK-like)"/>
    <property type="match status" value="1"/>
</dbReference>
<sequence>MGNAFFTGKGASIQLGPEIGRGGEGSVHELIAKPNQAAKIYSQNHLPDAGKQAKLRAMASMVDERLLTYAAWPQETIHKGRNGPVIGFLMPKVTGRAPIHMLYSPAHRRQEYPSAAWDFLLFVARNMAAAFEEIHGHGHVLGDVNQGNVLVGKDSKVVLIDCDSYQISAHGNTHLCKVGVSHFTPPELQGLSSFDNTKRTENHDNFGLALLIFHLLFGGRHPYSGVPLRKDAGEALETDIKLFRFAYARDAQSRSMRSPPNSIPLSLVPETVAKMFEIAFTESGSTGKRPSAQEWVTTLEALRSGIRKCNATAMHIYPNHLTRCPWCDLENQGAVYFISIGSGFVAGVDGFNLAKVWAAINAVKAPPSVRIPDIASFQVAPTPLPKAISRIKRLILLLRFLVISVSIGWLSVKPELWFFTGLIAWFAWTMVNSIGEAKRDEEGSKRRRALEKVREEYNALKSRVRSECGPEAFNAKKQELIRLRDEYQGLPTMEKKEIERLHSTARERQKKRYLARHFIDSARIPGIGPAKKAVLRSFGIETAADVSSKKVRAVRGFGEVLTRSVVDWKKSLERRFVFDPRNAVREADKNAVRAKISSRRCTIEASLSSGSTELMPLWAQANSKTSILLPQFKLAGERMAQAQVDLDLLLR</sequence>
<keyword evidence="2" id="KW-0238">DNA-binding</keyword>
<evidence type="ECO:0000313" key="2">
    <source>
        <dbReference type="EMBL" id="VFJ51529.1"/>
    </source>
</evidence>
<reference evidence="2" key="1">
    <citation type="submission" date="2019-02" db="EMBL/GenBank/DDBJ databases">
        <authorList>
            <person name="Gruber-Vodicka R. H."/>
            <person name="Seah K. B. B."/>
        </authorList>
    </citation>
    <scope>NUCLEOTIDE SEQUENCE</scope>
    <source>
        <strain evidence="2">BECK_DK47</strain>
    </source>
</reference>
<dbReference type="EMBL" id="CAADEX010000033">
    <property type="protein sequence ID" value="VFJ51529.1"/>
    <property type="molecule type" value="Genomic_DNA"/>
</dbReference>
<keyword evidence="2" id="KW-0808">Transferase</keyword>
<dbReference type="PROSITE" id="PS50011">
    <property type="entry name" value="PROTEIN_KINASE_DOM"/>
    <property type="match status" value="1"/>
</dbReference>
<organism evidence="2">
    <name type="scientific">Candidatus Kentrum sp. DK</name>
    <dbReference type="NCBI Taxonomy" id="2126562"/>
    <lineage>
        <taxon>Bacteria</taxon>
        <taxon>Pseudomonadati</taxon>
        <taxon>Pseudomonadota</taxon>
        <taxon>Gammaproteobacteria</taxon>
        <taxon>Candidatus Kentrum</taxon>
    </lineage>
</organism>
<dbReference type="GO" id="GO:0003677">
    <property type="term" value="F:DNA binding"/>
    <property type="evidence" value="ECO:0007669"/>
    <property type="project" value="UniProtKB-KW"/>
</dbReference>
<evidence type="ECO:0000259" key="1">
    <source>
        <dbReference type="PROSITE" id="PS50011"/>
    </source>
</evidence>
<name>A0A450SFC1_9GAMM</name>
<dbReference type="AlphaFoldDB" id="A0A450SFC1"/>
<dbReference type="GO" id="GO:0004672">
    <property type="term" value="F:protein kinase activity"/>
    <property type="evidence" value="ECO:0007669"/>
    <property type="project" value="InterPro"/>
</dbReference>
<protein>
    <submittedName>
        <fullName evidence="2">Protein kinase and helix-hairpin-helix DNA-binding domain-containing protein</fullName>
    </submittedName>
</protein>
<dbReference type="Gene3D" id="1.10.510.10">
    <property type="entry name" value="Transferase(Phosphotransferase) domain 1"/>
    <property type="match status" value="1"/>
</dbReference>
<feature type="domain" description="Protein kinase" evidence="1">
    <location>
        <begin position="13"/>
        <end position="302"/>
    </location>
</feature>
<gene>
    <name evidence="2" type="ORF">BECKDK2373B_GA0170837_103324</name>
</gene>
<dbReference type="InterPro" id="IPR011009">
    <property type="entry name" value="Kinase-like_dom_sf"/>
</dbReference>
<dbReference type="InterPro" id="IPR000719">
    <property type="entry name" value="Prot_kinase_dom"/>
</dbReference>
<proteinExistence type="predicted"/>
<dbReference type="GO" id="GO:0005524">
    <property type="term" value="F:ATP binding"/>
    <property type="evidence" value="ECO:0007669"/>
    <property type="project" value="InterPro"/>
</dbReference>